<evidence type="ECO:0000313" key="2">
    <source>
        <dbReference type="Proteomes" id="UP000600918"/>
    </source>
</evidence>
<evidence type="ECO:0000313" key="1">
    <source>
        <dbReference type="EMBL" id="KAF7419833.1"/>
    </source>
</evidence>
<organism evidence="1 2">
    <name type="scientific">Vespula pensylvanica</name>
    <name type="common">Western yellow jacket</name>
    <name type="synonym">Wasp</name>
    <dbReference type="NCBI Taxonomy" id="30213"/>
    <lineage>
        <taxon>Eukaryota</taxon>
        <taxon>Metazoa</taxon>
        <taxon>Ecdysozoa</taxon>
        <taxon>Arthropoda</taxon>
        <taxon>Hexapoda</taxon>
        <taxon>Insecta</taxon>
        <taxon>Pterygota</taxon>
        <taxon>Neoptera</taxon>
        <taxon>Endopterygota</taxon>
        <taxon>Hymenoptera</taxon>
        <taxon>Apocrita</taxon>
        <taxon>Aculeata</taxon>
        <taxon>Vespoidea</taxon>
        <taxon>Vespidae</taxon>
        <taxon>Vespinae</taxon>
        <taxon>Vespula</taxon>
    </lineage>
</organism>
<comment type="caution">
    <text evidence="1">The sequence shown here is derived from an EMBL/GenBank/DDBJ whole genome shotgun (WGS) entry which is preliminary data.</text>
</comment>
<proteinExistence type="predicted"/>
<protein>
    <submittedName>
        <fullName evidence="1">Uncharacterized protein</fullName>
    </submittedName>
</protein>
<accession>A0A834NWH7</accession>
<sequence length="98" mass="11228">MLTLPQRRPVVDDAIMVGRVGHVSADRKSRFLIPRRTGVTRIFAWRPCKPPTCHATHSRAFPRCIKFHYSRSESKLLYVKGSTLLEVHTAEISPPFDE</sequence>
<dbReference type="EMBL" id="JACSDY010000009">
    <property type="protein sequence ID" value="KAF7419833.1"/>
    <property type="molecule type" value="Genomic_DNA"/>
</dbReference>
<keyword evidence="2" id="KW-1185">Reference proteome</keyword>
<gene>
    <name evidence="1" type="ORF">H0235_010130</name>
</gene>
<dbReference type="Proteomes" id="UP000600918">
    <property type="component" value="Unassembled WGS sequence"/>
</dbReference>
<name>A0A834NWH7_VESPE</name>
<reference evidence="1" key="1">
    <citation type="journal article" date="2020" name="G3 (Bethesda)">
        <title>High-Quality Assemblies for Three Invasive Social Wasps from the &lt;i&gt;Vespula&lt;/i&gt; Genus.</title>
        <authorList>
            <person name="Harrop T.W.R."/>
            <person name="Guhlin J."/>
            <person name="McLaughlin G.M."/>
            <person name="Permina E."/>
            <person name="Stockwell P."/>
            <person name="Gilligan J."/>
            <person name="Le Lec M.F."/>
            <person name="Gruber M.A.M."/>
            <person name="Quinn O."/>
            <person name="Lovegrove M."/>
            <person name="Duncan E.J."/>
            <person name="Remnant E.J."/>
            <person name="Van Eeckhoven J."/>
            <person name="Graham B."/>
            <person name="Knapp R.A."/>
            <person name="Langford K.W."/>
            <person name="Kronenberg Z."/>
            <person name="Press M.O."/>
            <person name="Eacker S.M."/>
            <person name="Wilson-Rankin E.E."/>
            <person name="Purcell J."/>
            <person name="Lester P.J."/>
            <person name="Dearden P.K."/>
        </authorList>
    </citation>
    <scope>NUCLEOTIDE SEQUENCE</scope>
    <source>
        <strain evidence="1">Volc-1</strain>
    </source>
</reference>
<dbReference type="AlphaFoldDB" id="A0A834NWH7"/>